<feature type="domain" description="Peptidase M16 C-terminal" evidence="3">
    <location>
        <begin position="192"/>
        <end position="371"/>
    </location>
</feature>
<evidence type="ECO:0000313" key="5">
    <source>
        <dbReference type="Proteomes" id="UP000717996"/>
    </source>
</evidence>
<dbReference type="Proteomes" id="UP000717996">
    <property type="component" value="Unassembled WGS sequence"/>
</dbReference>
<evidence type="ECO:0000256" key="1">
    <source>
        <dbReference type="SAM" id="Coils"/>
    </source>
</evidence>
<dbReference type="AlphaFoldDB" id="A0A9P6YG63"/>
<proteinExistence type="predicted"/>
<organism evidence="4 5">
    <name type="scientific">Rhizopus oryzae</name>
    <name type="common">Mucormycosis agent</name>
    <name type="synonym">Rhizopus arrhizus var. delemar</name>
    <dbReference type="NCBI Taxonomy" id="64495"/>
    <lineage>
        <taxon>Eukaryota</taxon>
        <taxon>Fungi</taxon>
        <taxon>Fungi incertae sedis</taxon>
        <taxon>Mucoromycota</taxon>
        <taxon>Mucoromycotina</taxon>
        <taxon>Mucoromycetes</taxon>
        <taxon>Mucorales</taxon>
        <taxon>Mucorineae</taxon>
        <taxon>Rhizopodaceae</taxon>
        <taxon>Rhizopus</taxon>
    </lineage>
</organism>
<feature type="domain" description="Peptidase M16 N-terminal" evidence="2">
    <location>
        <begin position="49"/>
        <end position="133"/>
    </location>
</feature>
<keyword evidence="1" id="KW-0175">Coiled coil</keyword>
<dbReference type="FunFam" id="3.30.830.10:FF:000031">
    <property type="entry name" value="Putative zinc metalloprotease"/>
    <property type="match status" value="1"/>
</dbReference>
<evidence type="ECO:0000259" key="2">
    <source>
        <dbReference type="Pfam" id="PF00675"/>
    </source>
</evidence>
<dbReference type="EMBL" id="JAANIT010000452">
    <property type="protein sequence ID" value="KAG1547586.1"/>
    <property type="molecule type" value="Genomic_DNA"/>
</dbReference>
<evidence type="ECO:0008006" key="6">
    <source>
        <dbReference type="Google" id="ProtNLM"/>
    </source>
</evidence>
<name>A0A9P6YG63_RHIOR</name>
<evidence type="ECO:0000313" key="4">
    <source>
        <dbReference type="EMBL" id="KAG1547586.1"/>
    </source>
</evidence>
<protein>
    <recommendedName>
        <fullName evidence="6">Mitochondrial presequence protease</fullName>
    </recommendedName>
</protein>
<dbReference type="InterPro" id="IPR011249">
    <property type="entry name" value="Metalloenz_LuxS/M16"/>
</dbReference>
<dbReference type="PANTHER" id="PTHR43016:SF16">
    <property type="entry name" value="METALLOPROTEASE, PUTATIVE (AFU_ORTHOLOGUE AFUA_4G07610)-RELATED"/>
    <property type="match status" value="1"/>
</dbReference>
<dbReference type="Pfam" id="PF05193">
    <property type="entry name" value="Peptidase_M16_C"/>
    <property type="match status" value="1"/>
</dbReference>
<dbReference type="FunFam" id="3.30.830.10:FF:000015">
    <property type="entry name" value="Putative zinc metalloprotease"/>
    <property type="match status" value="1"/>
</dbReference>
<evidence type="ECO:0000259" key="3">
    <source>
        <dbReference type="Pfam" id="PF05193"/>
    </source>
</evidence>
<gene>
    <name evidence="4" type="ORF">G6F51_004176</name>
</gene>
<sequence length="1008" mass="113974">MSNYKEICTVPTKFGVTFTKFKSEKTGLTVVLADVEAPTVNGYFTLATETFDDFGCPHTLEHLVFLGSRQYPYKGVLDSLANRAFAQGTNAWTDVDHTCYTILTAGSRGFLNLLPIYVDHILYPTLTESGYYTEVHHINGKGEDAGVVYSEMQGCESAGDERIHHRMKQLIYPENCGYRSVTGGLMKKLRELSVEQIRHYHKSYYRPDNLCLIVTGKVDKDELMKTLDIVEVSILEKGSLPEMQRPWINTGDFPNIEKNIEETVLFADEDESMGTLLIAWNGPKSSDYFTQKELEVLNLYLTDSSVSVLQREFVEIEEPLCTDVDFYISDHLKSTLTFTASSVPIEEMERLSIEFFKTLNRLVAENDIDMSRMATVIEKEILGLLKSAEMDAHDTAAAVAISDFLYGSEDGSSLKESVKDQEYLDTLTKYTAKDWLNVLKKWYIDAPHIILYGKPSAEYAKQQSEEESQRLTSQRTNLGSEKLEDLQKKLDEATAKNNVEVPKELLENFKVPPISSIKFIDVVTARNNDKDISNHIQDCINQDNESDIPLFIQYDHVKSHFVNLSAYISGFSIPSHLLPYTRLFLQCIFSLPIEKDGKLIPYEDVVKGLEEDTIYYEADLGTSTYKFKELVVFKLKAKTSKFKNIIQWLKDILWNTRFTAERLKIVATQILSDIPQAKRDGYSMADDTIQTLEFDPKKSLFAANNILYQNEFLQKVIDRLEEDPSSVLADLNEYRATLCSPENIRIHVISDILSLESPRSAFKDFSDKKTIDSLPSTTLAKHVLSNAGKEPGNQGLIVNLPAVESTFSFHSTKGPSKFDDPDIAPTLVLMELLDAMEGIFWKLIRGKGLAYTTRLRESVESGLLYFSIYNSPNAFKAFEQAKLVVEQLGNGEMEIDPSAVDGAKSAVIYGLVHKESIMDRAARLSFESQVLMNMPASYNHDMMTAVQNVTLDDLQRVLNKYFVNMFNPRTSNVVVVSTPSKVADIQDAFQKLGFNMKSINLNDIKLDL</sequence>
<dbReference type="SUPFAM" id="SSF63411">
    <property type="entry name" value="LuxS/MPP-like metallohydrolase"/>
    <property type="match status" value="4"/>
</dbReference>
<feature type="coiled-coil region" evidence="1">
    <location>
        <begin position="461"/>
        <end position="496"/>
    </location>
</feature>
<dbReference type="InterPro" id="IPR007863">
    <property type="entry name" value="Peptidase_M16_C"/>
</dbReference>
<reference evidence="4" key="1">
    <citation type="journal article" date="2020" name="Microb. Genom.">
        <title>Genetic diversity of clinical and environmental Mucorales isolates obtained from an investigation of mucormycosis cases among solid organ transplant recipients.</title>
        <authorList>
            <person name="Nguyen M.H."/>
            <person name="Kaul D."/>
            <person name="Muto C."/>
            <person name="Cheng S.J."/>
            <person name="Richter R.A."/>
            <person name="Bruno V.M."/>
            <person name="Liu G."/>
            <person name="Beyhan S."/>
            <person name="Sundermann A.J."/>
            <person name="Mounaud S."/>
            <person name="Pasculle A.W."/>
            <person name="Nierman W.C."/>
            <person name="Driscoll E."/>
            <person name="Cumbie R."/>
            <person name="Clancy C.J."/>
            <person name="Dupont C.L."/>
        </authorList>
    </citation>
    <scope>NUCLEOTIDE SEQUENCE</scope>
    <source>
        <strain evidence="4">GL16</strain>
    </source>
</reference>
<dbReference type="Pfam" id="PF00675">
    <property type="entry name" value="Peptidase_M16"/>
    <property type="match status" value="1"/>
</dbReference>
<dbReference type="GO" id="GO:0046872">
    <property type="term" value="F:metal ion binding"/>
    <property type="evidence" value="ECO:0007669"/>
    <property type="project" value="InterPro"/>
</dbReference>
<accession>A0A9P6YG63</accession>
<dbReference type="InterPro" id="IPR011765">
    <property type="entry name" value="Pept_M16_N"/>
</dbReference>
<comment type="caution">
    <text evidence="4">The sequence shown here is derived from an EMBL/GenBank/DDBJ whole genome shotgun (WGS) entry which is preliminary data.</text>
</comment>
<dbReference type="Gene3D" id="3.30.830.10">
    <property type="entry name" value="Metalloenzyme, LuxS/M16 peptidase-like"/>
    <property type="match status" value="4"/>
</dbReference>
<dbReference type="PANTHER" id="PTHR43016">
    <property type="entry name" value="PRESEQUENCE PROTEASE"/>
    <property type="match status" value="1"/>
</dbReference>